<evidence type="ECO:0000256" key="2">
    <source>
        <dbReference type="PIRNR" id="PIRNR016661"/>
    </source>
</evidence>
<protein>
    <recommendedName>
        <fullName evidence="2">Biotin transporter</fullName>
    </recommendedName>
</protein>
<keyword evidence="3" id="KW-1133">Transmembrane helix</keyword>
<gene>
    <name evidence="4" type="ORF">EDD26_2383</name>
</gene>
<evidence type="ECO:0000313" key="4">
    <source>
        <dbReference type="EMBL" id="ROR66986.1"/>
    </source>
</evidence>
<dbReference type="PIRSF" id="PIRSF016661">
    <property type="entry name" value="BioY"/>
    <property type="match status" value="1"/>
</dbReference>
<sequence>MTAPRPFPRRSSSAAAVLAKPVLADVLVGQRTLVKDVLLVAAGIAVVAALAQVEVPMWPVPVTGQTLGVMLVAATLGFRRGVAAMVGYLVLGVAGAPIFATFTGGIAAIGKPSFGFIIGFIATAAVVGWLAERRWDRRPLLAVALFGAASLIPFAFGIPYMAAVLAAMGAPVDLPGALALGFLPFIVGGVVKWALAAALMPAAWAGVRAMDRRVG</sequence>
<dbReference type="PANTHER" id="PTHR34295">
    <property type="entry name" value="BIOTIN TRANSPORTER BIOY"/>
    <property type="match status" value="1"/>
</dbReference>
<dbReference type="OrthoDB" id="1496139at2"/>
<evidence type="ECO:0000313" key="5">
    <source>
        <dbReference type="Proteomes" id="UP000275456"/>
    </source>
</evidence>
<feature type="transmembrane region" description="Helical" evidence="3">
    <location>
        <begin position="58"/>
        <end position="78"/>
    </location>
</feature>
<keyword evidence="5" id="KW-1185">Reference proteome</keyword>
<proteinExistence type="inferred from homology"/>
<dbReference type="RefSeq" id="WP_123697905.1">
    <property type="nucleotide sequence ID" value="NZ_RKHJ01000001.1"/>
</dbReference>
<keyword evidence="2" id="KW-0813">Transport</keyword>
<keyword evidence="3" id="KW-0812">Transmembrane</keyword>
<reference evidence="4 5" key="1">
    <citation type="submission" date="2018-11" db="EMBL/GenBank/DDBJ databases">
        <title>Sequencing the genomes of 1000 actinobacteria strains.</title>
        <authorList>
            <person name="Klenk H.-P."/>
        </authorList>
    </citation>
    <scope>NUCLEOTIDE SEQUENCE [LARGE SCALE GENOMIC DNA]</scope>
    <source>
        <strain evidence="4 5">DSM 9580</strain>
    </source>
</reference>
<dbReference type="InterPro" id="IPR003784">
    <property type="entry name" value="BioY"/>
</dbReference>
<evidence type="ECO:0000256" key="1">
    <source>
        <dbReference type="ARBA" id="ARBA00010692"/>
    </source>
</evidence>
<comment type="caution">
    <text evidence="4">The sequence shown here is derived from an EMBL/GenBank/DDBJ whole genome shotgun (WGS) entry which is preliminary data.</text>
</comment>
<comment type="subcellular location">
    <subcellularLocation>
        <location evidence="2">Cell membrane</location>
        <topology evidence="2">Multi-pass membrane protein</topology>
    </subcellularLocation>
</comment>
<dbReference type="EMBL" id="RKHJ01000001">
    <property type="protein sequence ID" value="ROR66986.1"/>
    <property type="molecule type" value="Genomic_DNA"/>
</dbReference>
<comment type="similarity">
    <text evidence="1 2">Belongs to the BioY family.</text>
</comment>
<dbReference type="Pfam" id="PF02632">
    <property type="entry name" value="BioY"/>
    <property type="match status" value="1"/>
</dbReference>
<name>A0A3N2AVD2_9MICO</name>
<feature type="transmembrane region" description="Helical" evidence="3">
    <location>
        <begin position="114"/>
        <end position="131"/>
    </location>
</feature>
<dbReference type="AlphaFoldDB" id="A0A3N2AVD2"/>
<organism evidence="4 5">
    <name type="scientific">Agrococcus jenensis</name>
    <dbReference type="NCBI Taxonomy" id="46353"/>
    <lineage>
        <taxon>Bacteria</taxon>
        <taxon>Bacillati</taxon>
        <taxon>Actinomycetota</taxon>
        <taxon>Actinomycetes</taxon>
        <taxon>Micrococcales</taxon>
        <taxon>Microbacteriaceae</taxon>
        <taxon>Agrococcus</taxon>
    </lineage>
</organism>
<dbReference type="Gene3D" id="1.10.1760.20">
    <property type="match status" value="1"/>
</dbReference>
<dbReference type="Proteomes" id="UP000275456">
    <property type="component" value="Unassembled WGS sequence"/>
</dbReference>
<keyword evidence="2" id="KW-1003">Cell membrane</keyword>
<keyword evidence="2 3" id="KW-0472">Membrane</keyword>
<accession>A0A3N2AVD2</accession>
<feature type="transmembrane region" description="Helical" evidence="3">
    <location>
        <begin position="182"/>
        <end position="207"/>
    </location>
</feature>
<feature type="transmembrane region" description="Helical" evidence="3">
    <location>
        <begin position="140"/>
        <end position="162"/>
    </location>
</feature>
<feature type="transmembrane region" description="Helical" evidence="3">
    <location>
        <begin position="85"/>
        <end position="108"/>
    </location>
</feature>
<evidence type="ECO:0000256" key="3">
    <source>
        <dbReference type="SAM" id="Phobius"/>
    </source>
</evidence>
<dbReference type="PANTHER" id="PTHR34295:SF1">
    <property type="entry name" value="BIOTIN TRANSPORTER BIOY"/>
    <property type="match status" value="1"/>
</dbReference>
<dbReference type="GO" id="GO:0005886">
    <property type="term" value="C:plasma membrane"/>
    <property type="evidence" value="ECO:0007669"/>
    <property type="project" value="UniProtKB-SubCell"/>
</dbReference>
<dbReference type="GO" id="GO:0015225">
    <property type="term" value="F:biotin transmembrane transporter activity"/>
    <property type="evidence" value="ECO:0007669"/>
    <property type="project" value="UniProtKB-UniRule"/>
</dbReference>